<feature type="domain" description="ABC3 transporter permease C-terminal" evidence="7">
    <location>
        <begin position="659"/>
        <end position="773"/>
    </location>
</feature>
<evidence type="ECO:0000256" key="3">
    <source>
        <dbReference type="ARBA" id="ARBA00022692"/>
    </source>
</evidence>
<keyword evidence="10" id="KW-1185">Reference proteome</keyword>
<evidence type="ECO:0000256" key="4">
    <source>
        <dbReference type="ARBA" id="ARBA00022989"/>
    </source>
</evidence>
<proteinExistence type="predicted"/>
<dbReference type="AlphaFoldDB" id="A0A7G7G645"/>
<evidence type="ECO:0000256" key="1">
    <source>
        <dbReference type="ARBA" id="ARBA00004651"/>
    </source>
</evidence>
<dbReference type="RefSeq" id="WP_185273407.1">
    <property type="nucleotide sequence ID" value="NZ_CP055156.1"/>
</dbReference>
<dbReference type="InterPro" id="IPR025857">
    <property type="entry name" value="MacB_PCD"/>
</dbReference>
<keyword evidence="3 6" id="KW-0812">Transmembrane</keyword>
<feature type="transmembrane region" description="Helical" evidence="6">
    <location>
        <begin position="414"/>
        <end position="435"/>
    </location>
</feature>
<feature type="transmembrane region" description="Helical" evidence="6">
    <location>
        <begin position="329"/>
        <end position="347"/>
    </location>
</feature>
<dbReference type="GO" id="GO:0005886">
    <property type="term" value="C:plasma membrane"/>
    <property type="evidence" value="ECO:0007669"/>
    <property type="project" value="UniProtKB-SubCell"/>
</dbReference>
<dbReference type="EMBL" id="CP055156">
    <property type="protein sequence ID" value="QNF32629.1"/>
    <property type="molecule type" value="Genomic_DNA"/>
</dbReference>
<keyword evidence="2" id="KW-1003">Cell membrane</keyword>
<feature type="domain" description="ABC3 transporter permease C-terminal" evidence="7">
    <location>
        <begin position="279"/>
        <end position="394"/>
    </location>
</feature>
<evidence type="ECO:0000256" key="6">
    <source>
        <dbReference type="SAM" id="Phobius"/>
    </source>
</evidence>
<dbReference type="KEGG" id="aswu:HUW51_07765"/>
<feature type="transmembrane region" description="Helical" evidence="6">
    <location>
        <begin position="741"/>
        <end position="761"/>
    </location>
</feature>
<name>A0A7G7G645_9BACT</name>
<accession>A0A7G7G645</accession>
<dbReference type="InterPro" id="IPR050250">
    <property type="entry name" value="Macrolide_Exporter_MacB"/>
</dbReference>
<dbReference type="InterPro" id="IPR003838">
    <property type="entry name" value="ABC3_permease_C"/>
</dbReference>
<feature type="transmembrane region" description="Helical" evidence="6">
    <location>
        <begin position="21"/>
        <end position="41"/>
    </location>
</feature>
<protein>
    <submittedName>
        <fullName evidence="9">ABC transporter permease</fullName>
    </submittedName>
</protein>
<organism evidence="9 10">
    <name type="scientific">Adhaeribacter swui</name>
    <dbReference type="NCBI Taxonomy" id="2086471"/>
    <lineage>
        <taxon>Bacteria</taxon>
        <taxon>Pseudomonadati</taxon>
        <taxon>Bacteroidota</taxon>
        <taxon>Cytophagia</taxon>
        <taxon>Cytophagales</taxon>
        <taxon>Hymenobacteraceae</taxon>
        <taxon>Adhaeribacter</taxon>
    </lineage>
</organism>
<feature type="transmembrane region" description="Helical" evidence="6">
    <location>
        <begin position="657"/>
        <end position="681"/>
    </location>
</feature>
<evidence type="ECO:0000313" key="10">
    <source>
        <dbReference type="Proteomes" id="UP000515237"/>
    </source>
</evidence>
<feature type="domain" description="MacB-like periplasmic core" evidence="8">
    <location>
        <begin position="20"/>
        <end position="231"/>
    </location>
</feature>
<gene>
    <name evidence="9" type="ORF">HUW51_07765</name>
</gene>
<feature type="transmembrane region" description="Helical" evidence="6">
    <location>
        <begin position="273"/>
        <end position="295"/>
    </location>
</feature>
<evidence type="ECO:0000256" key="2">
    <source>
        <dbReference type="ARBA" id="ARBA00022475"/>
    </source>
</evidence>
<comment type="subcellular location">
    <subcellularLocation>
        <location evidence="1">Cell membrane</location>
        <topology evidence="1">Multi-pass membrane protein</topology>
    </subcellularLocation>
</comment>
<dbReference type="Pfam" id="PF12704">
    <property type="entry name" value="MacB_PCD"/>
    <property type="match status" value="2"/>
</dbReference>
<sequence>MLKSYFIIAVRNLVRHKVFSFINLFGLALGMSGALLIGLWVQDELKFNRFYPDLDRLYFVRIFDGQYTSNITSSPLTEALKTDIPEVEKATKLSWSQDLLVTVGEKAFKESGYYASSDFFDVFQLPIIQGNPRTALQSLTSIVITRKLAEKYFGNSDVVGKTIRLDNAKNYLIGAVVENIPFHSSVQFDWIVNFKVFEEDWMHNWNNNSFQTYVKLRPKVTATQAENTMRTLVSRYNPGPDSKNLRPILQPLSQVYLYGEYEQDKPVGGRIEYLQLFTLIAVFTLLIACVNFMNLSTARSAARSREVGVRKVIGAGRSSLVQQFMGESLLMALLALVLALAITWLALPHVNSFTQKQLSLQLAQPVLWIALLGLAVLTGLIAGSYPALFLSALQPVRVLKGALKTGVSATRLRQSLVVFQFILSIFLIIGMLVVGRQIDYLRTARLGLDRENIFYVPIEGNLATKRKVFQQELLRSDAIQAVTTTGELPINIGSNTSGNLDWPGKDPKQIETIWQMTVGTGFVKTMNITLLSGRDFQAIPNDSLHILVNESAAKLMGFQDPVGQSITFMGQKGRIIGLMKDFHLASLHVPIQPLVIRHISNWTNFVLVKTQPGRTVEAIKTAEKIARQLNPAYPFDYHFLDDNYEKLYRNEMLIHTIVNVFGVVAILISCLGLFGLVTYTAEQRTKEIGIRKVLGASVANIVALLSADFLKLVLLANIIAWPLAWWAVDNWLQNFTYRASVGWELFALAGVAAVLIALLTVSMQAIKAAIANPVKALRNE</sequence>
<reference evidence="9 10" key="1">
    <citation type="journal article" date="2018" name="Int. J. Syst. Evol. Microbiol.">
        <title>Adhaeribacter swui sp. nov., isolated from wet mud.</title>
        <authorList>
            <person name="Kim D.U."/>
            <person name="Kim K.W."/>
            <person name="Kang M.S."/>
            <person name="Kim J.Y."/>
            <person name="Jang J.H."/>
            <person name="Kim M.K."/>
        </authorList>
    </citation>
    <scope>NUCLEOTIDE SEQUENCE [LARGE SCALE GENOMIC DNA]</scope>
    <source>
        <strain evidence="9 10">KCTC 52873</strain>
    </source>
</reference>
<feature type="transmembrane region" description="Helical" evidence="6">
    <location>
        <begin position="367"/>
        <end position="393"/>
    </location>
</feature>
<dbReference type="Pfam" id="PF02687">
    <property type="entry name" value="FtsX"/>
    <property type="match status" value="2"/>
</dbReference>
<keyword evidence="4 6" id="KW-1133">Transmembrane helix</keyword>
<evidence type="ECO:0000256" key="5">
    <source>
        <dbReference type="ARBA" id="ARBA00023136"/>
    </source>
</evidence>
<dbReference type="Proteomes" id="UP000515237">
    <property type="component" value="Chromosome"/>
</dbReference>
<dbReference type="GO" id="GO:0022857">
    <property type="term" value="F:transmembrane transporter activity"/>
    <property type="evidence" value="ECO:0007669"/>
    <property type="project" value="TreeGrafter"/>
</dbReference>
<evidence type="ECO:0000259" key="8">
    <source>
        <dbReference type="Pfam" id="PF12704"/>
    </source>
</evidence>
<feature type="domain" description="MacB-like periplasmic core" evidence="8">
    <location>
        <begin position="422"/>
        <end position="621"/>
    </location>
</feature>
<evidence type="ECO:0000259" key="7">
    <source>
        <dbReference type="Pfam" id="PF02687"/>
    </source>
</evidence>
<dbReference type="PANTHER" id="PTHR30572">
    <property type="entry name" value="MEMBRANE COMPONENT OF TRANSPORTER-RELATED"/>
    <property type="match status" value="1"/>
</dbReference>
<keyword evidence="5 6" id="KW-0472">Membrane</keyword>
<evidence type="ECO:0000313" key="9">
    <source>
        <dbReference type="EMBL" id="QNF32629.1"/>
    </source>
</evidence>
<dbReference type="PANTHER" id="PTHR30572:SF18">
    <property type="entry name" value="ABC-TYPE MACROLIDE FAMILY EXPORT SYSTEM PERMEASE COMPONENT 2"/>
    <property type="match status" value="1"/>
</dbReference>
<feature type="transmembrane region" description="Helical" evidence="6">
    <location>
        <begin position="693"/>
        <end position="721"/>
    </location>
</feature>